<dbReference type="RefSeq" id="WP_154472087.1">
    <property type="nucleotide sequence ID" value="NZ_VUMD01000006.1"/>
</dbReference>
<proteinExistence type="predicted"/>
<comment type="caution">
    <text evidence="1">The sequence shown here is derived from an EMBL/GenBank/DDBJ whole genome shotgun (WGS) entry which is preliminary data.</text>
</comment>
<keyword evidence="2" id="KW-1185">Reference proteome</keyword>
<dbReference type="EMBL" id="VUMD01000006">
    <property type="protein sequence ID" value="MSS36643.1"/>
    <property type="molecule type" value="Genomic_DNA"/>
</dbReference>
<accession>A0A7X2NLQ5</accession>
<dbReference type="AlphaFoldDB" id="A0A7X2NLQ5"/>
<dbReference type="Proteomes" id="UP000429958">
    <property type="component" value="Unassembled WGS sequence"/>
</dbReference>
<reference evidence="1 2" key="1">
    <citation type="submission" date="2019-08" db="EMBL/GenBank/DDBJ databases">
        <title>In-depth cultivation of the pig gut microbiome towards novel bacterial diversity and tailored functional studies.</title>
        <authorList>
            <person name="Wylensek D."/>
            <person name="Hitch T.C.A."/>
            <person name="Clavel T."/>
        </authorList>
    </citation>
    <scope>NUCLEOTIDE SEQUENCE [LARGE SCALE GENOMIC DNA]</scope>
    <source>
        <strain evidence="1 2">WCA-389-WT-23D1</strain>
    </source>
</reference>
<evidence type="ECO:0000313" key="1">
    <source>
        <dbReference type="EMBL" id="MSS36643.1"/>
    </source>
</evidence>
<sequence>MNEVVSEMELKKHIRVRKSDVEKLIIAGQQTLKPVQIGKAFRITIDYNPERPVVDIKIEG</sequence>
<protein>
    <submittedName>
        <fullName evidence="1">Uncharacterized protein</fullName>
    </submittedName>
</protein>
<name>A0A7X2NLQ5_9CLOT</name>
<organism evidence="1 2">
    <name type="scientific">Clostridium porci</name>
    <dbReference type="NCBI Taxonomy" id="2605778"/>
    <lineage>
        <taxon>Bacteria</taxon>
        <taxon>Bacillati</taxon>
        <taxon>Bacillota</taxon>
        <taxon>Clostridia</taxon>
        <taxon>Eubacteriales</taxon>
        <taxon>Clostridiaceae</taxon>
        <taxon>Clostridium</taxon>
    </lineage>
</organism>
<evidence type="ECO:0000313" key="2">
    <source>
        <dbReference type="Proteomes" id="UP000429958"/>
    </source>
</evidence>
<gene>
    <name evidence="1" type="ORF">FYJ39_08675</name>
</gene>